<proteinExistence type="predicted"/>
<evidence type="ECO:0000313" key="1">
    <source>
        <dbReference type="EMBL" id="SDT03658.1"/>
    </source>
</evidence>
<sequence>MNNSASNMTANNSNMPVGNALRTSSYYARSTAPIPTATLEEALALIDASGVVRLLEEWAKGGGRSARPATLTSRQVLAVWISLGLAQKELTVSNATSVLCEHLTPGRRRALDLPDGFSSLVPEQVTRAVERVTRRLTDTIDAYPSYSRGRRLTKREWERLLQDRAERCAELEERRARFAVFANRLLGAQHKTAGFADSDAAVSVVVDSCFRAAGARGISRRRFEALESEGRVSAEPDAGFAVYGATAGEHGQARYGWEDELAVLIPNDPDQPRSVPNIVIGINPHRPHEGFAAAAAEMLQDIAARPAGLDHVVVDRAYMAARPAPFRTSLADLGAKLVADYPATRLGAQRKSDTGVLVDGTWYAPALPARLQTAGQNFAQAFSATTDPKERSEASQELKALVDARADFARLHPHVPAAPSTERNEQHYPYHSEQWSKVNNMGRQAFESYAASLREARKNTRGGVRGATAQGFLSVLTVIGTNARIIEDFHGTRETPRDRTAPLPL</sequence>
<dbReference type="Proteomes" id="UP000182126">
    <property type="component" value="Chromosome I"/>
</dbReference>
<evidence type="ECO:0000313" key="2">
    <source>
        <dbReference type="Proteomes" id="UP000182126"/>
    </source>
</evidence>
<name>A0A1H1X2W2_9MICO</name>
<reference evidence="1 2" key="1">
    <citation type="submission" date="2016-10" db="EMBL/GenBank/DDBJ databases">
        <authorList>
            <person name="de Groot N.N."/>
        </authorList>
    </citation>
    <scope>NUCLEOTIDE SEQUENCE [LARGE SCALE GENOMIC DNA]</scope>
    <source>
        <strain evidence="1 2">DSM 15019</strain>
    </source>
</reference>
<accession>A0A1H1X2W2</accession>
<dbReference type="RefSeq" id="WP_157547074.1">
    <property type="nucleotide sequence ID" value="NZ_LT629770.1"/>
</dbReference>
<gene>
    <name evidence="1" type="ORF">SAMN04489809_3341</name>
</gene>
<dbReference type="GeneID" id="36300873"/>
<dbReference type="AlphaFoldDB" id="A0A1H1X2W2"/>
<dbReference type="EMBL" id="LT629770">
    <property type="protein sequence ID" value="SDT03658.1"/>
    <property type="molecule type" value="Genomic_DNA"/>
</dbReference>
<organism evidence="1 2">
    <name type="scientific">Microbacterium paraoxydans</name>
    <dbReference type="NCBI Taxonomy" id="199592"/>
    <lineage>
        <taxon>Bacteria</taxon>
        <taxon>Bacillati</taxon>
        <taxon>Actinomycetota</taxon>
        <taxon>Actinomycetes</taxon>
        <taxon>Micrococcales</taxon>
        <taxon>Microbacteriaceae</taxon>
        <taxon>Microbacterium</taxon>
    </lineage>
</organism>
<protein>
    <submittedName>
        <fullName evidence="1">Uncharacterized protein</fullName>
    </submittedName>
</protein>